<evidence type="ECO:0000256" key="7">
    <source>
        <dbReference type="PIRSR" id="PIRSR001480-1"/>
    </source>
</evidence>
<proteinExistence type="inferred from homology"/>
<dbReference type="Gene3D" id="1.10.441.10">
    <property type="entry name" value="Phosphomannose Isomerase, domain 2"/>
    <property type="match status" value="1"/>
</dbReference>
<evidence type="ECO:0000256" key="6">
    <source>
        <dbReference type="ARBA" id="ARBA00023235"/>
    </source>
</evidence>
<evidence type="ECO:0000256" key="3">
    <source>
        <dbReference type="ARBA" id="ARBA00011956"/>
    </source>
</evidence>
<dbReference type="InterPro" id="IPR046457">
    <property type="entry name" value="PMI_typeI_cat"/>
</dbReference>
<dbReference type="Proteomes" id="UP000215332">
    <property type="component" value="Chromosome 1"/>
</dbReference>
<dbReference type="EMBL" id="LT906441">
    <property type="protein sequence ID" value="SNV32500.1"/>
    <property type="molecule type" value="Genomic_DNA"/>
</dbReference>
<name>A0A239WEG4_9ACTN</name>
<evidence type="ECO:0000256" key="4">
    <source>
        <dbReference type="ARBA" id="ARBA00022723"/>
    </source>
</evidence>
<evidence type="ECO:0000313" key="11">
    <source>
        <dbReference type="Proteomes" id="UP000215332"/>
    </source>
</evidence>
<dbReference type="GO" id="GO:0005975">
    <property type="term" value="P:carbohydrate metabolic process"/>
    <property type="evidence" value="ECO:0007669"/>
    <property type="project" value="InterPro"/>
</dbReference>
<dbReference type="PIRSF" id="PIRSF001480">
    <property type="entry name" value="Mannose-6-phosphate_isomerase"/>
    <property type="match status" value="1"/>
</dbReference>
<keyword evidence="5 8" id="KW-0862">Zinc</keyword>
<evidence type="ECO:0000259" key="9">
    <source>
        <dbReference type="Pfam" id="PF20511"/>
    </source>
</evidence>
<dbReference type="GO" id="GO:0009298">
    <property type="term" value="P:GDP-mannose biosynthetic process"/>
    <property type="evidence" value="ECO:0007669"/>
    <property type="project" value="InterPro"/>
</dbReference>
<dbReference type="SUPFAM" id="SSF51182">
    <property type="entry name" value="RmlC-like cupins"/>
    <property type="match status" value="1"/>
</dbReference>
<dbReference type="GO" id="GO:0008270">
    <property type="term" value="F:zinc ion binding"/>
    <property type="evidence" value="ECO:0007669"/>
    <property type="project" value="InterPro"/>
</dbReference>
<dbReference type="InterPro" id="IPR016305">
    <property type="entry name" value="Mannose-6-P_Isomerase"/>
</dbReference>
<comment type="catalytic activity">
    <reaction evidence="1">
        <text>D-mannose 6-phosphate = D-fructose 6-phosphate</text>
        <dbReference type="Rhea" id="RHEA:12356"/>
        <dbReference type="ChEBI" id="CHEBI:58735"/>
        <dbReference type="ChEBI" id="CHEBI:61527"/>
        <dbReference type="EC" id="5.3.1.8"/>
    </reaction>
</comment>
<dbReference type="PANTHER" id="PTHR10309">
    <property type="entry name" value="MANNOSE-6-PHOSPHATE ISOMERASE"/>
    <property type="match status" value="1"/>
</dbReference>
<dbReference type="Pfam" id="PF20511">
    <property type="entry name" value="PMI_typeI_cat"/>
    <property type="match status" value="1"/>
</dbReference>
<feature type="binding site" evidence="8">
    <location>
        <position position="257"/>
    </location>
    <ligand>
        <name>Zn(2+)</name>
        <dbReference type="ChEBI" id="CHEBI:29105"/>
    </ligand>
</feature>
<keyword evidence="4 8" id="KW-0479">Metal-binding</keyword>
<dbReference type="PANTHER" id="PTHR10309:SF0">
    <property type="entry name" value="MANNOSE-6-PHOSPHATE ISOMERASE"/>
    <property type="match status" value="1"/>
</dbReference>
<dbReference type="AlphaFoldDB" id="A0A239WEG4"/>
<accession>A0A239WEG4</accession>
<evidence type="ECO:0000256" key="2">
    <source>
        <dbReference type="ARBA" id="ARBA00010772"/>
    </source>
</evidence>
<feature type="domain" description="Phosphomannose isomerase type I catalytic" evidence="9">
    <location>
        <begin position="2"/>
        <end position="143"/>
    </location>
</feature>
<dbReference type="KEGG" id="cgrn:4412665_00808"/>
<dbReference type="GO" id="GO:0004476">
    <property type="term" value="F:mannose-6-phosphate isomerase activity"/>
    <property type="evidence" value="ECO:0007669"/>
    <property type="project" value="UniProtKB-EC"/>
</dbReference>
<keyword evidence="6 10" id="KW-0413">Isomerase</keyword>
<gene>
    <name evidence="10" type="primary">manA_2</name>
    <name evidence="10" type="ORF">SAMEA4412665_00808</name>
</gene>
<dbReference type="InterPro" id="IPR014710">
    <property type="entry name" value="RmlC-like_jellyroll"/>
</dbReference>
<feature type="binding site" evidence="8">
    <location>
        <position position="93"/>
    </location>
    <ligand>
        <name>Zn(2+)</name>
        <dbReference type="ChEBI" id="CHEBI:29105"/>
    </ligand>
</feature>
<organism evidence="10 11">
    <name type="scientific">Cutibacterium granulosum</name>
    <dbReference type="NCBI Taxonomy" id="33011"/>
    <lineage>
        <taxon>Bacteria</taxon>
        <taxon>Bacillati</taxon>
        <taxon>Actinomycetota</taxon>
        <taxon>Actinomycetes</taxon>
        <taxon>Propionibacteriales</taxon>
        <taxon>Propionibacteriaceae</taxon>
        <taxon>Cutibacterium</taxon>
    </lineage>
</organism>
<feature type="active site" evidence="7">
    <location>
        <position position="276"/>
    </location>
</feature>
<evidence type="ECO:0000256" key="5">
    <source>
        <dbReference type="ARBA" id="ARBA00022833"/>
    </source>
</evidence>
<evidence type="ECO:0000256" key="1">
    <source>
        <dbReference type="ARBA" id="ARBA00000757"/>
    </source>
</evidence>
<dbReference type="InterPro" id="IPR011051">
    <property type="entry name" value="RmlC_Cupin_sf"/>
</dbReference>
<dbReference type="PRINTS" id="PR00714">
    <property type="entry name" value="MAN6PISMRASE"/>
</dbReference>
<feature type="binding site" evidence="8">
    <location>
        <position position="91"/>
    </location>
    <ligand>
        <name>Zn(2+)</name>
        <dbReference type="ChEBI" id="CHEBI:29105"/>
    </ligand>
</feature>
<dbReference type="NCBIfam" id="TIGR00218">
    <property type="entry name" value="manA"/>
    <property type="match status" value="1"/>
</dbReference>
<evidence type="ECO:0000313" key="10">
    <source>
        <dbReference type="EMBL" id="SNV32500.1"/>
    </source>
</evidence>
<reference evidence="10 11" key="1">
    <citation type="submission" date="2017-06" db="EMBL/GenBank/DDBJ databases">
        <authorList>
            <consortium name="Pathogen Informatics"/>
        </authorList>
    </citation>
    <scope>NUCLEOTIDE SEQUENCE [LARGE SCALE GENOMIC DNA]</scope>
    <source>
        <strain evidence="10 11">NCTC11865</strain>
    </source>
</reference>
<dbReference type="CDD" id="cd07011">
    <property type="entry name" value="cupin_PMI_type_I_N"/>
    <property type="match status" value="1"/>
</dbReference>
<protein>
    <recommendedName>
        <fullName evidence="3">mannose-6-phosphate isomerase</fullName>
        <ecNumber evidence="3">5.3.1.8</ecNumber>
    </recommendedName>
</protein>
<dbReference type="GO" id="GO:0005829">
    <property type="term" value="C:cytosol"/>
    <property type="evidence" value="ECO:0007669"/>
    <property type="project" value="TreeGrafter"/>
</dbReference>
<dbReference type="EC" id="5.3.1.8" evidence="3"/>
<comment type="cofactor">
    <cofactor evidence="8">
        <name>Zn(2+)</name>
        <dbReference type="ChEBI" id="CHEBI:29105"/>
    </cofactor>
    <text evidence="8">Binds 1 zinc ion per subunit.</text>
</comment>
<evidence type="ECO:0000256" key="8">
    <source>
        <dbReference type="PIRSR" id="PIRSR001480-2"/>
    </source>
</evidence>
<dbReference type="eggNOG" id="COG1482">
    <property type="taxonomic scope" value="Bacteria"/>
</dbReference>
<dbReference type="InterPro" id="IPR001250">
    <property type="entry name" value="Man6P_Isoase-1"/>
</dbReference>
<comment type="similarity">
    <text evidence="2">Belongs to the mannose-6-phosphate isomerase type 1 family.</text>
</comment>
<feature type="binding site" evidence="8">
    <location>
        <position position="128"/>
    </location>
    <ligand>
        <name>Zn(2+)</name>
        <dbReference type="ChEBI" id="CHEBI:29105"/>
    </ligand>
</feature>
<sequence>MERLTGSIRQYAWGSTTGVPTILGTEPDGNPQAEYWLGAHPLAPSQLSSGEPLTQHLHVHPDELGSAGQRFEGRLPYMMKIVSAARPMSLQAHPNDEQAWEGFAADNERGVALDSPDRTFLDPWGKPEIFVAMDEVDVLHGFRDPIQTRNLFDALDVPASLDQVIGPLTERRSSAGLAEVFLDCLSGGPEREAWVSEVTSAAVNHVDDEGELGVFARTAVALDEHHPSDPSILAALLLNHRHLHRGDALLVNPGTLHCYLTGTGVELAANSSNVVRGGLTHKHIDIDRLISIVNFVTQPIDLVDLVGVGAGMGRYDTQYPQFQLYRFDLDVDQPAMAPRPDQPRILLVTGGYVVCTSPSGTDELVHGMAAWIPAGEQVQLNGNCEGFIASPGM</sequence>
<dbReference type="RefSeq" id="WP_065860938.1">
    <property type="nucleotide sequence ID" value="NZ_LT906441.1"/>
</dbReference>
<dbReference type="Gene3D" id="2.60.120.10">
    <property type="entry name" value="Jelly Rolls"/>
    <property type="match status" value="2"/>
</dbReference>